<feature type="transmembrane region" description="Helical" evidence="5">
    <location>
        <begin position="265"/>
        <end position="290"/>
    </location>
</feature>
<dbReference type="AlphaFoldDB" id="A0A285TH82"/>
<protein>
    <submittedName>
        <fullName evidence="7">ABC-2 type transport system permease protein</fullName>
    </submittedName>
</protein>
<dbReference type="PANTHER" id="PTHR43027">
    <property type="entry name" value="DOXORUBICIN RESISTANCE ABC TRANSPORTER PERMEASE PROTEIN DRRC-RELATED"/>
    <property type="match status" value="1"/>
</dbReference>
<dbReference type="EMBL" id="OBMQ01000012">
    <property type="protein sequence ID" value="SOC21108.1"/>
    <property type="molecule type" value="Genomic_DNA"/>
</dbReference>
<evidence type="ECO:0000256" key="5">
    <source>
        <dbReference type="SAM" id="Phobius"/>
    </source>
</evidence>
<proteinExistence type="predicted"/>
<dbReference type="GO" id="GO:0016020">
    <property type="term" value="C:membrane"/>
    <property type="evidence" value="ECO:0007669"/>
    <property type="project" value="UniProtKB-SubCell"/>
</dbReference>
<dbReference type="InterPro" id="IPR013525">
    <property type="entry name" value="ABC2_TM"/>
</dbReference>
<dbReference type="Pfam" id="PF12698">
    <property type="entry name" value="ABC2_membrane_3"/>
    <property type="match status" value="1"/>
</dbReference>
<dbReference type="GO" id="GO:0140359">
    <property type="term" value="F:ABC-type transporter activity"/>
    <property type="evidence" value="ECO:0007669"/>
    <property type="project" value="InterPro"/>
</dbReference>
<dbReference type="Gene3D" id="3.40.1710.10">
    <property type="entry name" value="abc type-2 transporter like domain"/>
    <property type="match status" value="1"/>
</dbReference>
<organism evidence="7 8">
    <name type="scientific">Ureibacillus xyleni</name>
    <dbReference type="NCBI Taxonomy" id="614648"/>
    <lineage>
        <taxon>Bacteria</taxon>
        <taxon>Bacillati</taxon>
        <taxon>Bacillota</taxon>
        <taxon>Bacilli</taxon>
        <taxon>Bacillales</taxon>
        <taxon>Caryophanaceae</taxon>
        <taxon>Ureibacillus</taxon>
    </lineage>
</organism>
<evidence type="ECO:0000259" key="6">
    <source>
        <dbReference type="Pfam" id="PF12698"/>
    </source>
</evidence>
<dbReference type="PANTHER" id="PTHR43027:SF1">
    <property type="entry name" value="DOXORUBICIN RESISTANCE ABC TRANSPORTER PERMEASE PROTEIN DRRC-RELATED"/>
    <property type="match status" value="1"/>
</dbReference>
<keyword evidence="8" id="KW-1185">Reference proteome</keyword>
<keyword evidence="4 5" id="KW-0472">Membrane</keyword>
<dbReference type="RefSeq" id="WP_097074597.1">
    <property type="nucleotide sequence ID" value="NZ_OBMQ01000012.1"/>
</dbReference>
<evidence type="ECO:0000313" key="8">
    <source>
        <dbReference type="Proteomes" id="UP000219636"/>
    </source>
</evidence>
<keyword evidence="3 5" id="KW-1133">Transmembrane helix</keyword>
<name>A0A285TH82_9BACL</name>
<feature type="transmembrane region" description="Helical" evidence="5">
    <location>
        <begin position="20"/>
        <end position="39"/>
    </location>
</feature>
<dbReference type="OrthoDB" id="3078158at2"/>
<dbReference type="InterPro" id="IPR052902">
    <property type="entry name" value="ABC-2_transporter"/>
</dbReference>
<keyword evidence="2 5" id="KW-0812">Transmembrane</keyword>
<accession>A0A285TH82</accession>
<evidence type="ECO:0000313" key="7">
    <source>
        <dbReference type="EMBL" id="SOC21108.1"/>
    </source>
</evidence>
<feature type="transmembrane region" description="Helical" evidence="5">
    <location>
        <begin position="302"/>
        <end position="323"/>
    </location>
</feature>
<feature type="domain" description="ABC-2 type transporter transmembrane" evidence="6">
    <location>
        <begin position="20"/>
        <end position="409"/>
    </location>
</feature>
<evidence type="ECO:0000256" key="4">
    <source>
        <dbReference type="ARBA" id="ARBA00023136"/>
    </source>
</evidence>
<evidence type="ECO:0000256" key="2">
    <source>
        <dbReference type="ARBA" id="ARBA00022692"/>
    </source>
</evidence>
<reference evidence="8" key="1">
    <citation type="submission" date="2017-08" db="EMBL/GenBank/DDBJ databases">
        <authorList>
            <person name="Varghese N."/>
            <person name="Submissions S."/>
        </authorList>
    </citation>
    <scope>NUCLEOTIDE SEQUENCE [LARGE SCALE GENOMIC DNA]</scope>
    <source>
        <strain evidence="8">JC22</strain>
    </source>
</reference>
<feature type="transmembrane region" description="Helical" evidence="5">
    <location>
        <begin position="335"/>
        <end position="354"/>
    </location>
</feature>
<evidence type="ECO:0000256" key="1">
    <source>
        <dbReference type="ARBA" id="ARBA00004141"/>
    </source>
</evidence>
<feature type="transmembrane region" description="Helical" evidence="5">
    <location>
        <begin position="393"/>
        <end position="411"/>
    </location>
</feature>
<evidence type="ECO:0000256" key="3">
    <source>
        <dbReference type="ARBA" id="ARBA00022989"/>
    </source>
</evidence>
<dbReference type="Proteomes" id="UP000219636">
    <property type="component" value="Unassembled WGS sequence"/>
</dbReference>
<feature type="transmembrane region" description="Helical" evidence="5">
    <location>
        <begin position="221"/>
        <end position="245"/>
    </location>
</feature>
<sequence length="418" mass="46605">MFLALIQKQIKLLLRSPSELLILLVMPIGLIFILSYALGPLMEGDTEISKVEIALVQHGNQEEQVEAFIQMAKDFFPITDELKGQITGMLPVKLLEEQIMENEELKEFVHITKVSESKIDETRNEKEFSAIIEIPENFTFDFLSYQFLNGEKPSFSVYLNEGEQITASIVQTIIDDFQHQYTLNKVLSENGLLSQGMIVPTPEISSTIKTIQSQGEITSKIYYTFSMAVMFILFIAGTIASQSFLEKDTHIFDRILLARIHPITYLSSIIVSTVILAMLQTMILFTFAYFIFDITFNHFDLYLLLTFLLAMVIGGIAAVLSSLNYRYNSASASNVFSNALVAILALLGGSFFNISSLSPGMAKIGMWTPNGAALDGYLKLAQQVSLSDLLPNITNLAILLIALIVLAFLLFPKRGGLE</sequence>
<comment type="subcellular location">
    <subcellularLocation>
        <location evidence="1">Membrane</location>
        <topology evidence="1">Multi-pass membrane protein</topology>
    </subcellularLocation>
</comment>
<gene>
    <name evidence="7" type="ORF">SAMN05880501_112116</name>
</gene>